<dbReference type="AlphaFoldDB" id="A0A0E9S658"/>
<name>A0A0E9S658_ANGAN</name>
<dbReference type="EMBL" id="GBXM01071688">
    <property type="protein sequence ID" value="JAH36889.1"/>
    <property type="molecule type" value="Transcribed_RNA"/>
</dbReference>
<sequence>MWFILSLVAAQQRCQSNRPLVGPQQGRSFSSVFRLQSQV</sequence>
<proteinExistence type="predicted"/>
<reference evidence="1" key="1">
    <citation type="submission" date="2014-11" db="EMBL/GenBank/DDBJ databases">
        <authorList>
            <person name="Amaro Gonzalez C."/>
        </authorList>
    </citation>
    <scope>NUCLEOTIDE SEQUENCE</scope>
</reference>
<evidence type="ECO:0000313" key="1">
    <source>
        <dbReference type="EMBL" id="JAH36889.1"/>
    </source>
</evidence>
<accession>A0A0E9S658</accession>
<reference evidence="1" key="2">
    <citation type="journal article" date="2015" name="Fish Shellfish Immunol.">
        <title>Early steps in the European eel (Anguilla anguilla)-Vibrio vulnificus interaction in the gills: Role of the RtxA13 toxin.</title>
        <authorList>
            <person name="Callol A."/>
            <person name="Pajuelo D."/>
            <person name="Ebbesson L."/>
            <person name="Teles M."/>
            <person name="MacKenzie S."/>
            <person name="Amaro C."/>
        </authorList>
    </citation>
    <scope>NUCLEOTIDE SEQUENCE</scope>
</reference>
<organism evidence="1">
    <name type="scientific">Anguilla anguilla</name>
    <name type="common">European freshwater eel</name>
    <name type="synonym">Muraena anguilla</name>
    <dbReference type="NCBI Taxonomy" id="7936"/>
    <lineage>
        <taxon>Eukaryota</taxon>
        <taxon>Metazoa</taxon>
        <taxon>Chordata</taxon>
        <taxon>Craniata</taxon>
        <taxon>Vertebrata</taxon>
        <taxon>Euteleostomi</taxon>
        <taxon>Actinopterygii</taxon>
        <taxon>Neopterygii</taxon>
        <taxon>Teleostei</taxon>
        <taxon>Anguilliformes</taxon>
        <taxon>Anguillidae</taxon>
        <taxon>Anguilla</taxon>
    </lineage>
</organism>
<protein>
    <submittedName>
        <fullName evidence="1">Uncharacterized protein</fullName>
    </submittedName>
</protein>